<dbReference type="Gene3D" id="3.40.50.2000">
    <property type="entry name" value="Glycogen Phosphorylase B"/>
    <property type="match status" value="2"/>
</dbReference>
<protein>
    <recommendedName>
        <fullName evidence="1">D-inositol 3-phosphate glycosyltransferase</fullName>
    </recommendedName>
</protein>
<keyword evidence="2" id="KW-0328">Glycosyltransferase</keyword>
<dbReference type="PANTHER" id="PTHR12526">
    <property type="entry name" value="GLYCOSYLTRANSFERASE"/>
    <property type="match status" value="1"/>
</dbReference>
<evidence type="ECO:0000313" key="6">
    <source>
        <dbReference type="Proteomes" id="UP000588098"/>
    </source>
</evidence>
<feature type="domain" description="Glycosyltransferase subfamily 4-like N-terminal" evidence="4">
    <location>
        <begin position="19"/>
        <end position="156"/>
    </location>
</feature>
<dbReference type="PANTHER" id="PTHR12526:SF600">
    <property type="entry name" value="GLYCOSYL TRANSFERASE GROUP 1"/>
    <property type="match status" value="1"/>
</dbReference>
<sequence>MRIAYLHSGSVPSIYANGVHVMRMCDAFADAGHHIELYAVPGTARTDDLHAYYGTRNRFPVHTVPLSAAPVLGPLLRAQRVRGCIRRGPTPDVLYGRDPYALLAAAGTAPVVYETHLLWPNRAVRGVERLLFRHRSLTRVVFVTRALADDYLAHFPQLKTRTDVELVTASDGADPVPPTGPMAALPGRPDALRVGYVGHLYPGRGTDLILDLAARLPDADFHLVGGTDQDRSHWQARGSRPNVFFHGHHPPAALHSYYRAFDIVLAPYQTTVGCAGGFGDISRWVSPMKLFEYMAYGKAIIASDLPVLHEVLADEINCLLRAPGDTSGWADAIQLLGADASARQALGDTARHQLNTLYTWRARVDRVLPDRALASVTGQP</sequence>
<accession>A0A7W9UYY3</accession>
<evidence type="ECO:0000256" key="1">
    <source>
        <dbReference type="ARBA" id="ARBA00021292"/>
    </source>
</evidence>
<proteinExistence type="predicted"/>
<dbReference type="GO" id="GO:0016757">
    <property type="term" value="F:glycosyltransferase activity"/>
    <property type="evidence" value="ECO:0007669"/>
    <property type="project" value="UniProtKB-KW"/>
</dbReference>
<reference evidence="5 6" key="1">
    <citation type="submission" date="2020-08" db="EMBL/GenBank/DDBJ databases">
        <title>Genomic Encyclopedia of Type Strains, Phase III (KMG-III): the genomes of soil and plant-associated and newly described type strains.</title>
        <authorList>
            <person name="Whitman W."/>
        </authorList>
    </citation>
    <scope>NUCLEOTIDE SEQUENCE [LARGE SCALE GENOMIC DNA]</scope>
    <source>
        <strain evidence="5 6">CECT 8305</strain>
    </source>
</reference>
<keyword evidence="6" id="KW-1185">Reference proteome</keyword>
<keyword evidence="3 5" id="KW-0808">Transferase</keyword>
<name>A0A7W9UYY3_9ACTN</name>
<dbReference type="Proteomes" id="UP000588098">
    <property type="component" value="Unassembled WGS sequence"/>
</dbReference>
<dbReference type="RefSeq" id="WP_184573025.1">
    <property type="nucleotide sequence ID" value="NZ_JACHJL010000008.1"/>
</dbReference>
<dbReference type="CDD" id="cd03801">
    <property type="entry name" value="GT4_PimA-like"/>
    <property type="match status" value="1"/>
</dbReference>
<evidence type="ECO:0000256" key="2">
    <source>
        <dbReference type="ARBA" id="ARBA00022676"/>
    </source>
</evidence>
<gene>
    <name evidence="5" type="ORF">FHS42_003498</name>
</gene>
<evidence type="ECO:0000313" key="5">
    <source>
        <dbReference type="EMBL" id="MBB5936423.1"/>
    </source>
</evidence>
<dbReference type="AlphaFoldDB" id="A0A7W9UYY3"/>
<evidence type="ECO:0000259" key="4">
    <source>
        <dbReference type="Pfam" id="PF13439"/>
    </source>
</evidence>
<dbReference type="Pfam" id="PF13692">
    <property type="entry name" value="Glyco_trans_1_4"/>
    <property type="match status" value="1"/>
</dbReference>
<dbReference type="EMBL" id="JACHJL010000008">
    <property type="protein sequence ID" value="MBB5936423.1"/>
    <property type="molecule type" value="Genomic_DNA"/>
</dbReference>
<organism evidence="5 6">
    <name type="scientific">Streptomyces zagrosensis</name>
    <dbReference type="NCBI Taxonomy" id="1042984"/>
    <lineage>
        <taxon>Bacteria</taxon>
        <taxon>Bacillati</taxon>
        <taxon>Actinomycetota</taxon>
        <taxon>Actinomycetes</taxon>
        <taxon>Kitasatosporales</taxon>
        <taxon>Streptomycetaceae</taxon>
        <taxon>Streptomyces</taxon>
    </lineage>
</organism>
<dbReference type="InterPro" id="IPR028098">
    <property type="entry name" value="Glyco_trans_4-like_N"/>
</dbReference>
<comment type="caution">
    <text evidence="5">The sequence shown here is derived from an EMBL/GenBank/DDBJ whole genome shotgun (WGS) entry which is preliminary data.</text>
</comment>
<dbReference type="SUPFAM" id="SSF53756">
    <property type="entry name" value="UDP-Glycosyltransferase/glycogen phosphorylase"/>
    <property type="match status" value="1"/>
</dbReference>
<dbReference type="Pfam" id="PF13439">
    <property type="entry name" value="Glyco_transf_4"/>
    <property type="match status" value="1"/>
</dbReference>
<evidence type="ECO:0000256" key="3">
    <source>
        <dbReference type="ARBA" id="ARBA00022679"/>
    </source>
</evidence>